<dbReference type="GeneID" id="28826579"/>
<dbReference type="InterPro" id="IPR050600">
    <property type="entry name" value="SETD3_SETD6_MTase"/>
</dbReference>
<protein>
    <submittedName>
        <fullName evidence="3">SET domain-containing protein</fullName>
    </submittedName>
</protein>
<reference evidence="3 4" key="1">
    <citation type="submission" date="2015-10" db="EMBL/GenBank/DDBJ databases">
        <title>Full genome of DAOMC 229536 Phialocephala scopiformis, a fungal endophyte of spruce producing the potent anti-insectan compound rugulosin.</title>
        <authorList>
            <consortium name="DOE Joint Genome Institute"/>
            <person name="Walker A.K."/>
            <person name="Frasz S.L."/>
            <person name="Seifert K.A."/>
            <person name="Miller J.D."/>
            <person name="Mondo S.J."/>
            <person name="Labutti K."/>
            <person name="Lipzen A."/>
            <person name="Dockter R."/>
            <person name="Kennedy M."/>
            <person name="Grigoriev I.V."/>
            <person name="Spatafora J.W."/>
        </authorList>
    </citation>
    <scope>NUCLEOTIDE SEQUENCE [LARGE SCALE GENOMIC DNA]</scope>
    <source>
        <strain evidence="3 4">CBS 120377</strain>
    </source>
</reference>
<organism evidence="3 4">
    <name type="scientific">Mollisia scopiformis</name>
    <name type="common">Conifer needle endophyte fungus</name>
    <name type="synonym">Phialocephala scopiformis</name>
    <dbReference type="NCBI Taxonomy" id="149040"/>
    <lineage>
        <taxon>Eukaryota</taxon>
        <taxon>Fungi</taxon>
        <taxon>Dikarya</taxon>
        <taxon>Ascomycota</taxon>
        <taxon>Pezizomycotina</taxon>
        <taxon>Leotiomycetes</taxon>
        <taxon>Helotiales</taxon>
        <taxon>Mollisiaceae</taxon>
        <taxon>Mollisia</taxon>
    </lineage>
</organism>
<proteinExistence type="predicted"/>
<dbReference type="PANTHER" id="PTHR13271">
    <property type="entry name" value="UNCHARACTERIZED PUTATIVE METHYLTRANSFERASE"/>
    <property type="match status" value="1"/>
</dbReference>
<dbReference type="PROSITE" id="PS50280">
    <property type="entry name" value="SET"/>
    <property type="match status" value="1"/>
</dbReference>
<accession>A0A194XDZ9</accession>
<evidence type="ECO:0000256" key="1">
    <source>
        <dbReference type="SAM" id="MobiDB-lite"/>
    </source>
</evidence>
<dbReference type="AlphaFoldDB" id="A0A194XDZ9"/>
<keyword evidence="4" id="KW-1185">Reference proteome</keyword>
<feature type="region of interest" description="Disordered" evidence="1">
    <location>
        <begin position="460"/>
        <end position="479"/>
    </location>
</feature>
<evidence type="ECO:0000259" key="2">
    <source>
        <dbReference type="PROSITE" id="PS50280"/>
    </source>
</evidence>
<dbReference type="EMBL" id="KQ947413">
    <property type="protein sequence ID" value="KUJ18403.1"/>
    <property type="molecule type" value="Genomic_DNA"/>
</dbReference>
<dbReference type="OrthoDB" id="441812at2759"/>
<evidence type="ECO:0000313" key="3">
    <source>
        <dbReference type="EMBL" id="KUJ18403.1"/>
    </source>
</evidence>
<dbReference type="GO" id="GO:0016279">
    <property type="term" value="F:protein-lysine N-methyltransferase activity"/>
    <property type="evidence" value="ECO:0007669"/>
    <property type="project" value="TreeGrafter"/>
</dbReference>
<dbReference type="PANTHER" id="PTHR13271:SF76">
    <property type="entry name" value="SET DOMAIN-CONTAINING PROTEIN 8"/>
    <property type="match status" value="1"/>
</dbReference>
<dbReference type="RefSeq" id="XP_018072758.1">
    <property type="nucleotide sequence ID" value="XM_018216853.1"/>
</dbReference>
<sequence length="479" mass="53897">MQRLQLPINALPAWAKLNDVNFLDISVHDLGSEKGYGLVTSRALSSEDVFDVPTLLIVPHDLILSAEAVEEHAKVDAHFKQLLEVFGGKSTRGDVMLFLLMQISIASHPDEKAVGLSNPWTEYVKMLPGSIPVPTMWSEEERLMLVGTSLETPVTAKMASLLREYEGLREATVEIPWCKKYWWDYDSFQLNDWILLDAWYRSRCLELPNTGESMIPCVDMVNHHSRANSYYEPTSDGVALLLRPNKKVDIEEEISISYGTSKSEAEMLFSYGFIDEDSNKKGLTLTLEPLLDDPLGKAKAAAFKKPPTVRVSEDQGALCWESPFLYLMCLNEEDGLEFKVLQQTDGSRSQLRVFWQGSDVTNATDNFESLTANHELKDVFKLRAVALLQDLTREQLGRLHESEDMVQSLAGTAFASPQSQGNALQLRQSETVILENMFGVLEMQKNKLLESDAVLRYLGSMEDEERPEPGATNDEEDFS</sequence>
<dbReference type="CDD" id="cd10527">
    <property type="entry name" value="SET_LSMT"/>
    <property type="match status" value="1"/>
</dbReference>
<name>A0A194XDZ9_MOLSC</name>
<evidence type="ECO:0000313" key="4">
    <source>
        <dbReference type="Proteomes" id="UP000070700"/>
    </source>
</evidence>
<dbReference type="Gene3D" id="3.90.1410.10">
    <property type="entry name" value="set domain protein methyltransferase, domain 1"/>
    <property type="match status" value="1"/>
</dbReference>
<feature type="domain" description="SET" evidence="2">
    <location>
        <begin position="23"/>
        <end position="259"/>
    </location>
</feature>
<dbReference type="Proteomes" id="UP000070700">
    <property type="component" value="Unassembled WGS sequence"/>
</dbReference>
<dbReference type="SUPFAM" id="SSF82199">
    <property type="entry name" value="SET domain"/>
    <property type="match status" value="1"/>
</dbReference>
<dbReference type="InterPro" id="IPR046341">
    <property type="entry name" value="SET_dom_sf"/>
</dbReference>
<dbReference type="KEGG" id="psco:LY89DRAFT_696724"/>
<dbReference type="GO" id="GO:0005634">
    <property type="term" value="C:nucleus"/>
    <property type="evidence" value="ECO:0007669"/>
    <property type="project" value="TreeGrafter"/>
</dbReference>
<dbReference type="InterPro" id="IPR001214">
    <property type="entry name" value="SET_dom"/>
</dbReference>
<dbReference type="InParanoid" id="A0A194XDZ9"/>
<gene>
    <name evidence="3" type="ORF">LY89DRAFT_696724</name>
</gene>